<proteinExistence type="predicted"/>
<protein>
    <submittedName>
        <fullName evidence="1">Uncharacterized protein</fullName>
    </submittedName>
</protein>
<reference evidence="1 2" key="1">
    <citation type="submission" date="2019-05" db="EMBL/GenBank/DDBJ databases">
        <title>Another draft genome of Portunus trituberculatus and its Hox gene families provides insights of decapod evolution.</title>
        <authorList>
            <person name="Jeong J.-H."/>
            <person name="Song I."/>
            <person name="Kim S."/>
            <person name="Choi T."/>
            <person name="Kim D."/>
            <person name="Ryu S."/>
            <person name="Kim W."/>
        </authorList>
    </citation>
    <scope>NUCLEOTIDE SEQUENCE [LARGE SCALE GENOMIC DNA]</scope>
    <source>
        <tissue evidence="1">Muscle</tissue>
    </source>
</reference>
<dbReference type="EMBL" id="VSRR010103840">
    <property type="protein sequence ID" value="MPC95878.1"/>
    <property type="molecule type" value="Genomic_DNA"/>
</dbReference>
<dbReference type="AlphaFoldDB" id="A0A5B7JS45"/>
<sequence length="122" mass="13616">MHHGQDEAEMTLAKAFRQWAGGRLRIARCLPPATPGICGLPGRAPRIKVRVFRQEAVHSFGTHFRFRSARAKTFPAFRIYLTSAAVFGMRGPRWRHPLCAVLLFLGEGANTRGHRDASVGCF</sequence>
<keyword evidence="2" id="KW-1185">Reference proteome</keyword>
<comment type="caution">
    <text evidence="1">The sequence shown here is derived from an EMBL/GenBank/DDBJ whole genome shotgun (WGS) entry which is preliminary data.</text>
</comment>
<accession>A0A5B7JS45</accession>
<dbReference type="OrthoDB" id="6379319at2759"/>
<name>A0A5B7JS45_PORTR</name>
<dbReference type="Proteomes" id="UP000324222">
    <property type="component" value="Unassembled WGS sequence"/>
</dbReference>
<evidence type="ECO:0000313" key="1">
    <source>
        <dbReference type="EMBL" id="MPC95878.1"/>
    </source>
</evidence>
<organism evidence="1 2">
    <name type="scientific">Portunus trituberculatus</name>
    <name type="common">Swimming crab</name>
    <name type="synonym">Neptunus trituberculatus</name>
    <dbReference type="NCBI Taxonomy" id="210409"/>
    <lineage>
        <taxon>Eukaryota</taxon>
        <taxon>Metazoa</taxon>
        <taxon>Ecdysozoa</taxon>
        <taxon>Arthropoda</taxon>
        <taxon>Crustacea</taxon>
        <taxon>Multicrustacea</taxon>
        <taxon>Malacostraca</taxon>
        <taxon>Eumalacostraca</taxon>
        <taxon>Eucarida</taxon>
        <taxon>Decapoda</taxon>
        <taxon>Pleocyemata</taxon>
        <taxon>Brachyura</taxon>
        <taxon>Eubrachyura</taxon>
        <taxon>Portunoidea</taxon>
        <taxon>Portunidae</taxon>
        <taxon>Portuninae</taxon>
        <taxon>Portunus</taxon>
    </lineage>
</organism>
<evidence type="ECO:0000313" key="2">
    <source>
        <dbReference type="Proteomes" id="UP000324222"/>
    </source>
</evidence>
<gene>
    <name evidence="1" type="ORF">E2C01_091106</name>
</gene>